<evidence type="ECO:0000313" key="1">
    <source>
        <dbReference type="EMBL" id="QQP35692.1"/>
    </source>
</evidence>
<organism evidence="1 2">
    <name type="scientific">Caligus rogercresseyi</name>
    <name type="common">Sea louse</name>
    <dbReference type="NCBI Taxonomy" id="217165"/>
    <lineage>
        <taxon>Eukaryota</taxon>
        <taxon>Metazoa</taxon>
        <taxon>Ecdysozoa</taxon>
        <taxon>Arthropoda</taxon>
        <taxon>Crustacea</taxon>
        <taxon>Multicrustacea</taxon>
        <taxon>Hexanauplia</taxon>
        <taxon>Copepoda</taxon>
        <taxon>Siphonostomatoida</taxon>
        <taxon>Caligidae</taxon>
        <taxon>Caligus</taxon>
    </lineage>
</organism>
<gene>
    <name evidence="1" type="ORF">FKW44_023981</name>
</gene>
<evidence type="ECO:0000313" key="2">
    <source>
        <dbReference type="Proteomes" id="UP000595437"/>
    </source>
</evidence>
<dbReference type="AlphaFoldDB" id="A0A7T8GQ80"/>
<sequence length="89" mass="9584">RLNELHLQKLDPSTSQRREFPTSFGCLNTPVSSSGGFASSRKGEGSSCWCDCSGEDANEACSQEQPDPYTTLPYFDTDSGIASVLGFNP</sequence>
<reference evidence="2" key="1">
    <citation type="submission" date="2021-01" db="EMBL/GenBank/DDBJ databases">
        <title>Caligus Genome Assembly.</title>
        <authorList>
            <person name="Gallardo-Escarate C."/>
        </authorList>
    </citation>
    <scope>NUCLEOTIDE SEQUENCE [LARGE SCALE GENOMIC DNA]</scope>
</reference>
<feature type="non-terminal residue" evidence="1">
    <location>
        <position position="89"/>
    </location>
</feature>
<accession>A0A7T8GQ80</accession>
<feature type="non-terminal residue" evidence="1">
    <location>
        <position position="1"/>
    </location>
</feature>
<proteinExistence type="predicted"/>
<dbReference type="EMBL" id="CP045907">
    <property type="protein sequence ID" value="QQP35692.1"/>
    <property type="molecule type" value="Genomic_DNA"/>
</dbReference>
<dbReference type="Proteomes" id="UP000595437">
    <property type="component" value="Chromosome 18"/>
</dbReference>
<name>A0A7T8GQ80_CALRO</name>
<protein>
    <submittedName>
        <fullName evidence="1">Uncharacterized protein</fullName>
    </submittedName>
</protein>
<keyword evidence="2" id="KW-1185">Reference proteome</keyword>